<dbReference type="InterPro" id="IPR002698">
    <property type="entry name" value="FTHF_cligase"/>
</dbReference>
<dbReference type="InterPro" id="IPR037171">
    <property type="entry name" value="NagB/RpiA_transferase-like"/>
</dbReference>
<keyword evidence="4" id="KW-0460">Magnesium</keyword>
<evidence type="ECO:0000313" key="5">
    <source>
        <dbReference type="EMBL" id="MBD9355550.1"/>
    </source>
</evidence>
<keyword evidence="5" id="KW-0436">Ligase</keyword>
<comment type="cofactor">
    <cofactor evidence="4">
        <name>Mg(2+)</name>
        <dbReference type="ChEBI" id="CHEBI:18420"/>
    </cofactor>
</comment>
<evidence type="ECO:0000256" key="3">
    <source>
        <dbReference type="ARBA" id="ARBA00022840"/>
    </source>
</evidence>
<keyword evidence="2 4" id="KW-0547">Nucleotide-binding</keyword>
<dbReference type="NCBIfam" id="TIGR02727">
    <property type="entry name" value="MTHFS_bact"/>
    <property type="match status" value="1"/>
</dbReference>
<evidence type="ECO:0000256" key="4">
    <source>
        <dbReference type="RuleBase" id="RU361279"/>
    </source>
</evidence>
<organism evidence="5 6">
    <name type="scientific">Methylomonas albis</name>
    <dbReference type="NCBI Taxonomy" id="1854563"/>
    <lineage>
        <taxon>Bacteria</taxon>
        <taxon>Pseudomonadati</taxon>
        <taxon>Pseudomonadota</taxon>
        <taxon>Gammaproteobacteria</taxon>
        <taxon>Methylococcales</taxon>
        <taxon>Methylococcaceae</taxon>
        <taxon>Methylomonas</taxon>
    </lineage>
</organism>
<comment type="similarity">
    <text evidence="1 4">Belongs to the 5-formyltetrahydrofolate cyclo-ligase family.</text>
</comment>
<dbReference type="Pfam" id="PF01812">
    <property type="entry name" value="5-FTHF_cyc-lig"/>
    <property type="match status" value="1"/>
</dbReference>
<dbReference type="EMBL" id="JACXSS010000001">
    <property type="protein sequence ID" value="MBD9355550.1"/>
    <property type="molecule type" value="Genomic_DNA"/>
</dbReference>
<dbReference type="InterPro" id="IPR024185">
    <property type="entry name" value="FTHF_cligase-like_sf"/>
</dbReference>
<gene>
    <name evidence="5" type="ORF">IE877_06610</name>
</gene>
<evidence type="ECO:0000256" key="2">
    <source>
        <dbReference type="ARBA" id="ARBA00022741"/>
    </source>
</evidence>
<keyword evidence="4" id="KW-0479">Metal-binding</keyword>
<dbReference type="GO" id="GO:0030272">
    <property type="term" value="F:5-formyltetrahydrofolate cyclo-ligase activity"/>
    <property type="evidence" value="ECO:0007669"/>
    <property type="project" value="UniProtKB-EC"/>
</dbReference>
<dbReference type="SUPFAM" id="SSF100950">
    <property type="entry name" value="NagB/RpiA/CoA transferase-like"/>
    <property type="match status" value="1"/>
</dbReference>
<comment type="catalytic activity">
    <reaction evidence="4">
        <text>(6S)-5-formyl-5,6,7,8-tetrahydrofolate + ATP = (6R)-5,10-methenyltetrahydrofolate + ADP + phosphate</text>
        <dbReference type="Rhea" id="RHEA:10488"/>
        <dbReference type="ChEBI" id="CHEBI:30616"/>
        <dbReference type="ChEBI" id="CHEBI:43474"/>
        <dbReference type="ChEBI" id="CHEBI:57455"/>
        <dbReference type="ChEBI" id="CHEBI:57457"/>
        <dbReference type="ChEBI" id="CHEBI:456216"/>
        <dbReference type="EC" id="6.3.3.2"/>
    </reaction>
</comment>
<dbReference type="PANTHER" id="PTHR23407">
    <property type="entry name" value="ATPASE INHIBITOR/5-FORMYLTETRAHYDROFOLATE CYCLO-LIGASE"/>
    <property type="match status" value="1"/>
</dbReference>
<sequence>MDKARQRQIAYAARNAQLDKDAVSAEICRRVVEQPWYQGARTVMWYLHCRSEVQTLSTVATELSTGKRIVVPYCTVDIEGQKQLGLWHLQSIDELQPGMWNILEPPRQRWLEPAKQIRPDELDAIIVPGVAFDTQGGRLGNGAGYYDRLLQKVRADTVLAAVCYEAQLLPVIAMEANDVFMDYVITEQAIYSGKGRACR</sequence>
<accession>A0ABR9CXE0</accession>
<dbReference type="Proteomes" id="UP000652176">
    <property type="component" value="Unassembled WGS sequence"/>
</dbReference>
<name>A0ABR9CXE0_9GAMM</name>
<dbReference type="RefSeq" id="WP_192373913.1">
    <property type="nucleotide sequence ID" value="NZ_CAJHIV010000001.1"/>
</dbReference>
<keyword evidence="3 4" id="KW-0067">ATP-binding</keyword>
<comment type="caution">
    <text evidence="5">The sequence shown here is derived from an EMBL/GenBank/DDBJ whole genome shotgun (WGS) entry which is preliminary data.</text>
</comment>
<evidence type="ECO:0000313" key="6">
    <source>
        <dbReference type="Proteomes" id="UP000652176"/>
    </source>
</evidence>
<proteinExistence type="inferred from homology"/>
<evidence type="ECO:0000256" key="1">
    <source>
        <dbReference type="ARBA" id="ARBA00010638"/>
    </source>
</evidence>
<keyword evidence="6" id="KW-1185">Reference proteome</keyword>
<reference evidence="5 6" key="1">
    <citation type="submission" date="2020-09" db="EMBL/GenBank/DDBJ databases">
        <title>Methylomonas albis sp. nov. and Methylomonas fluvii sp. nov.: Two cold-adapted methanotrophs from the River Elbe and an amended description of Methylovulum psychrotolerans strain Eb1.</title>
        <authorList>
            <person name="Bussmann I.K."/>
            <person name="Klings K.-W."/>
            <person name="Warnstedt J."/>
            <person name="Hoppert M."/>
            <person name="Saborowski A."/>
            <person name="Horn F."/>
            <person name="Liebner S."/>
        </authorList>
    </citation>
    <scope>NUCLEOTIDE SEQUENCE [LARGE SCALE GENOMIC DNA]</scope>
    <source>
        <strain evidence="5 6">EbA</strain>
    </source>
</reference>
<dbReference type="PIRSF" id="PIRSF006806">
    <property type="entry name" value="FTHF_cligase"/>
    <property type="match status" value="1"/>
</dbReference>
<dbReference type="EC" id="6.3.3.2" evidence="4"/>
<dbReference type="PANTHER" id="PTHR23407:SF1">
    <property type="entry name" value="5-FORMYLTETRAHYDROFOLATE CYCLO-LIGASE"/>
    <property type="match status" value="1"/>
</dbReference>
<dbReference type="Gene3D" id="3.40.50.10420">
    <property type="entry name" value="NagB/RpiA/CoA transferase-like"/>
    <property type="match status" value="1"/>
</dbReference>
<protein>
    <recommendedName>
        <fullName evidence="4">5-formyltetrahydrofolate cyclo-ligase</fullName>
        <ecNumber evidence="4">6.3.3.2</ecNumber>
    </recommendedName>
</protein>